<name>A0A4Q9FSF2_9FLAO</name>
<feature type="transmembrane region" description="Helical" evidence="1">
    <location>
        <begin position="12"/>
        <end position="30"/>
    </location>
</feature>
<reference evidence="2 3" key="1">
    <citation type="journal article" date="2015" name="Int. J. Syst. Evol. Microbiol.">
        <title>Hyunsoonleella pacifica sp. nov., isolated from seawater of South Pacific Gyre.</title>
        <authorList>
            <person name="Gao X."/>
            <person name="Zhang Z."/>
            <person name="Dai X."/>
            <person name="Zhang X.H."/>
        </authorList>
    </citation>
    <scope>NUCLEOTIDE SEQUENCE [LARGE SCALE GENOMIC DNA]</scope>
    <source>
        <strain evidence="2 3">SW033</strain>
    </source>
</reference>
<evidence type="ECO:0000256" key="1">
    <source>
        <dbReference type="SAM" id="Phobius"/>
    </source>
</evidence>
<organism evidence="2 3">
    <name type="scientific">Hyunsoonleella pacifica</name>
    <dbReference type="NCBI Taxonomy" id="1080224"/>
    <lineage>
        <taxon>Bacteria</taxon>
        <taxon>Pseudomonadati</taxon>
        <taxon>Bacteroidota</taxon>
        <taxon>Flavobacteriia</taxon>
        <taxon>Flavobacteriales</taxon>
        <taxon>Flavobacteriaceae</taxon>
    </lineage>
</organism>
<proteinExistence type="predicted"/>
<dbReference type="InterPro" id="IPR008969">
    <property type="entry name" value="CarboxyPept-like_regulatory"/>
</dbReference>
<dbReference type="RefSeq" id="WP_130935528.1">
    <property type="nucleotide sequence ID" value="NZ_BMEE01000001.1"/>
</dbReference>
<dbReference type="Proteomes" id="UP000292372">
    <property type="component" value="Unassembled WGS sequence"/>
</dbReference>
<evidence type="ECO:0008006" key="4">
    <source>
        <dbReference type="Google" id="ProtNLM"/>
    </source>
</evidence>
<dbReference type="SUPFAM" id="SSF49464">
    <property type="entry name" value="Carboxypeptidase regulatory domain-like"/>
    <property type="match status" value="1"/>
</dbReference>
<dbReference type="OrthoDB" id="1422163at2"/>
<evidence type="ECO:0000313" key="2">
    <source>
        <dbReference type="EMBL" id="TBN19014.1"/>
    </source>
</evidence>
<keyword evidence="3" id="KW-1185">Reference proteome</keyword>
<dbReference type="AlphaFoldDB" id="A0A4Q9FSF2"/>
<accession>A0A4Q9FSF2</accession>
<protein>
    <recommendedName>
        <fullName evidence="4">Carboxypeptidase-like regulatory domain-containing protein</fullName>
    </recommendedName>
</protein>
<comment type="caution">
    <text evidence="2">The sequence shown here is derived from an EMBL/GenBank/DDBJ whole genome shotgun (WGS) entry which is preliminary data.</text>
</comment>
<sequence>MKQYSYASYIKLHYITKFVILVFLPISLFSQTITGKVYDNETTVKGIKVYNINQKTLTFTNNEGDFMISAVVNDTLLFESLFHHSKMVKLKENDFEDIVVFELQKSVNALGEVIISDDNEDFNPLEYTQNAERALERDMKKNMQLYIPQSSYSSGMNFVAIAKMIGKLFKKKNKAKPVEYITHKDLDSLFKKDDLFNLKLIKEDLNIPEKYALLFLDYCESRNLNKDLIQKENKVILLDSMVNFSKHFLKITETFESSKDSLQLKN</sequence>
<keyword evidence="1" id="KW-1133">Transmembrane helix</keyword>
<evidence type="ECO:0000313" key="3">
    <source>
        <dbReference type="Proteomes" id="UP000292372"/>
    </source>
</evidence>
<keyword evidence="1" id="KW-0812">Transmembrane</keyword>
<dbReference type="EMBL" id="SIRS01000001">
    <property type="protein sequence ID" value="TBN19014.1"/>
    <property type="molecule type" value="Genomic_DNA"/>
</dbReference>
<gene>
    <name evidence="2" type="ORF">EYD46_02820</name>
</gene>
<keyword evidence="1" id="KW-0472">Membrane</keyword>